<dbReference type="AlphaFoldDB" id="A0A4S8QZK1"/>
<name>A0A4S8QZK1_9HELO</name>
<dbReference type="Proteomes" id="UP000308671">
    <property type="component" value="Unassembled WGS sequence"/>
</dbReference>
<gene>
    <name evidence="2" type="ORF">BGAL_0400g00020</name>
</gene>
<evidence type="ECO:0000313" key="2">
    <source>
        <dbReference type="EMBL" id="THV46264.1"/>
    </source>
</evidence>
<accession>A0A4S8QZK1</accession>
<evidence type="ECO:0000256" key="1">
    <source>
        <dbReference type="SAM" id="MobiDB-lite"/>
    </source>
</evidence>
<evidence type="ECO:0000313" key="3">
    <source>
        <dbReference type="Proteomes" id="UP000308671"/>
    </source>
</evidence>
<feature type="compositionally biased region" description="Basic and acidic residues" evidence="1">
    <location>
        <begin position="16"/>
        <end position="40"/>
    </location>
</feature>
<keyword evidence="3" id="KW-1185">Reference proteome</keyword>
<protein>
    <submittedName>
        <fullName evidence="2">Uncharacterized protein</fullName>
    </submittedName>
</protein>
<sequence length="62" mass="7156">MLMKREKRSNGGIPDESSRERKEEEKSIKNPKDQYDDDGKVIVSSATIQKWYKTGARVEQIA</sequence>
<organism evidence="2 3">
    <name type="scientific">Botrytis galanthina</name>
    <dbReference type="NCBI Taxonomy" id="278940"/>
    <lineage>
        <taxon>Eukaryota</taxon>
        <taxon>Fungi</taxon>
        <taxon>Dikarya</taxon>
        <taxon>Ascomycota</taxon>
        <taxon>Pezizomycotina</taxon>
        <taxon>Leotiomycetes</taxon>
        <taxon>Helotiales</taxon>
        <taxon>Sclerotiniaceae</taxon>
        <taxon>Botrytis</taxon>
    </lineage>
</organism>
<dbReference type="EMBL" id="PQXL01000400">
    <property type="protein sequence ID" value="THV46264.1"/>
    <property type="molecule type" value="Genomic_DNA"/>
</dbReference>
<feature type="region of interest" description="Disordered" evidence="1">
    <location>
        <begin position="1"/>
        <end position="40"/>
    </location>
</feature>
<comment type="caution">
    <text evidence="2">The sequence shown here is derived from an EMBL/GenBank/DDBJ whole genome shotgun (WGS) entry which is preliminary data.</text>
</comment>
<reference evidence="2 3" key="1">
    <citation type="submission" date="2017-12" db="EMBL/GenBank/DDBJ databases">
        <title>Comparative genomics of Botrytis spp.</title>
        <authorList>
            <person name="Valero-Jimenez C.A."/>
            <person name="Tapia P."/>
            <person name="Veloso J."/>
            <person name="Silva-Moreno E."/>
            <person name="Staats M."/>
            <person name="Valdes J.H."/>
            <person name="Van Kan J.A.L."/>
        </authorList>
    </citation>
    <scope>NUCLEOTIDE SEQUENCE [LARGE SCALE GENOMIC DNA]</scope>
    <source>
        <strain evidence="2 3">MUCL435</strain>
    </source>
</reference>
<proteinExistence type="predicted"/>